<evidence type="ECO:0000256" key="2">
    <source>
        <dbReference type="ARBA" id="ARBA00022840"/>
    </source>
</evidence>
<dbReference type="Pfam" id="PF01636">
    <property type="entry name" value="APH"/>
    <property type="match status" value="1"/>
</dbReference>
<comment type="caution">
    <text evidence="4">The sequence shown here is derived from an EMBL/GenBank/DDBJ whole genome shotgun (WGS) entry which is preliminary data.</text>
</comment>
<feature type="domain" description="Aminoglycoside phosphotransferase" evidence="3">
    <location>
        <begin position="50"/>
        <end position="284"/>
    </location>
</feature>
<dbReference type="PANTHER" id="PTHR33540">
    <property type="entry name" value="TRNA THREONYLCARBAMOYLADENOSINE BIOSYNTHESIS PROTEIN TSAE"/>
    <property type="match status" value="1"/>
</dbReference>
<keyword evidence="1" id="KW-0547">Nucleotide-binding</keyword>
<dbReference type="InterPro" id="IPR002575">
    <property type="entry name" value="Aminoglycoside_PTrfase"/>
</dbReference>
<gene>
    <name evidence="4" type="ORF">EIP75_01475</name>
</gene>
<dbReference type="Proteomes" id="UP000269265">
    <property type="component" value="Unassembled WGS sequence"/>
</dbReference>
<evidence type="ECO:0000259" key="3">
    <source>
        <dbReference type="Pfam" id="PF01636"/>
    </source>
</evidence>
<dbReference type="GO" id="GO:0016740">
    <property type="term" value="F:transferase activity"/>
    <property type="evidence" value="ECO:0007669"/>
    <property type="project" value="UniProtKB-KW"/>
</dbReference>
<dbReference type="RefSeq" id="WP_125241595.1">
    <property type="nucleotide sequence ID" value="NZ_RSED01000001.1"/>
</dbReference>
<dbReference type="Gene3D" id="3.90.1200.10">
    <property type="match status" value="1"/>
</dbReference>
<keyword evidence="2" id="KW-0067">ATP-binding</keyword>
<dbReference type="SUPFAM" id="SSF56112">
    <property type="entry name" value="Protein kinase-like (PK-like)"/>
    <property type="match status" value="1"/>
</dbReference>
<dbReference type="PANTHER" id="PTHR33540:SF1">
    <property type="entry name" value="N-ACETYLMURAMATE_N-ACETYLGLUCOSAMINE KINASE"/>
    <property type="match status" value="1"/>
</dbReference>
<reference evidence="4 5" key="1">
    <citation type="submission" date="2018-12" db="EMBL/GenBank/DDBJ databases">
        <title>The whole draft genome of Aquabacterium sp. SJQ9.</title>
        <authorList>
            <person name="Sun L."/>
            <person name="Gao X."/>
            <person name="Chen W."/>
            <person name="Huang K."/>
        </authorList>
    </citation>
    <scope>NUCLEOTIDE SEQUENCE [LARGE SCALE GENOMIC DNA]</scope>
    <source>
        <strain evidence="4 5">SJQ9</strain>
    </source>
</reference>
<evidence type="ECO:0000256" key="1">
    <source>
        <dbReference type="ARBA" id="ARBA00022741"/>
    </source>
</evidence>
<organism evidence="4 5">
    <name type="scientific">Aquabacterium soli</name>
    <dbReference type="NCBI Taxonomy" id="2493092"/>
    <lineage>
        <taxon>Bacteria</taxon>
        <taxon>Pseudomonadati</taxon>
        <taxon>Pseudomonadota</taxon>
        <taxon>Betaproteobacteria</taxon>
        <taxon>Burkholderiales</taxon>
        <taxon>Aquabacterium</taxon>
    </lineage>
</organism>
<accession>A0A426VHR9</accession>
<dbReference type="InterPro" id="IPR011009">
    <property type="entry name" value="Kinase-like_dom_sf"/>
</dbReference>
<dbReference type="EMBL" id="RSED01000001">
    <property type="protein sequence ID" value="RRS06453.1"/>
    <property type="molecule type" value="Genomic_DNA"/>
</dbReference>
<evidence type="ECO:0000313" key="5">
    <source>
        <dbReference type="Proteomes" id="UP000269265"/>
    </source>
</evidence>
<evidence type="ECO:0000313" key="4">
    <source>
        <dbReference type="EMBL" id="RRS06453.1"/>
    </source>
</evidence>
<dbReference type="AlphaFoldDB" id="A0A426VHR9"/>
<dbReference type="OrthoDB" id="9809275at2"/>
<protein>
    <submittedName>
        <fullName evidence="4">Aminoglycoside phosphotransferase</fullName>
    </submittedName>
</protein>
<keyword evidence="5" id="KW-1185">Reference proteome</keyword>
<dbReference type="Gene3D" id="3.30.200.20">
    <property type="entry name" value="Phosphorylase Kinase, domain 1"/>
    <property type="match status" value="1"/>
</dbReference>
<sequence>MSQPSESLSDAVPDGALQAPSVSWADPVRRVAFQAWLAGVAGAHGLQPATVRPASADASFRRYLRVDGSAGQTFIVMDAPPDKEDCQPFVKIARLLQAGGVGAPAILAWDEAQGFMLLSDLGEHTLLSTLQPEAPEMSQADVDNRARYTAALDELVLLQRIDAQAQVPPYDDALLQRELDLLPQWYLTQLRGLTLTEAQQAVLTRSFGLIKAQVLAQPKVLVHRDYHSRNLMVSPTDPRARPGVIDFQDAVWGPVTYDLVSLLRDAYVVWDEELQIDHAVRYWDKARKAGLPVPDDFGDFWRDTEWMGLQRHLKVLGIFARLALRDGKQQYLDDIPRVWQYAHRVCTRYNGLGPLAALLEAAEAGTLGIQRQTGYTF</sequence>
<dbReference type="GO" id="GO:0005524">
    <property type="term" value="F:ATP binding"/>
    <property type="evidence" value="ECO:0007669"/>
    <property type="project" value="UniProtKB-KW"/>
</dbReference>
<keyword evidence="4" id="KW-0808">Transferase</keyword>
<name>A0A426VHR9_9BURK</name>
<proteinExistence type="predicted"/>